<dbReference type="GO" id="GO:0008380">
    <property type="term" value="P:RNA splicing"/>
    <property type="evidence" value="ECO:0007669"/>
    <property type="project" value="InterPro"/>
</dbReference>
<reference evidence="2" key="4">
    <citation type="submission" date="2025-09" db="UniProtKB">
        <authorList>
            <consortium name="Ensembl"/>
        </authorList>
    </citation>
    <scope>IDENTIFICATION</scope>
</reference>
<feature type="compositionally biased region" description="Basic residues" evidence="1">
    <location>
        <begin position="140"/>
        <end position="171"/>
    </location>
</feature>
<accession>H2XM38</accession>
<organism evidence="2 3">
    <name type="scientific">Ciona intestinalis</name>
    <name type="common">Transparent sea squirt</name>
    <name type="synonym">Ascidia intestinalis</name>
    <dbReference type="NCBI Taxonomy" id="7719"/>
    <lineage>
        <taxon>Eukaryota</taxon>
        <taxon>Metazoa</taxon>
        <taxon>Chordata</taxon>
        <taxon>Tunicata</taxon>
        <taxon>Ascidiacea</taxon>
        <taxon>Phlebobranchia</taxon>
        <taxon>Cionidae</taxon>
        <taxon>Ciona</taxon>
    </lineage>
</organism>
<dbReference type="HOGENOM" id="CLU_108306_0_0_1"/>
<evidence type="ECO:0000256" key="1">
    <source>
        <dbReference type="SAM" id="MobiDB-lite"/>
    </source>
</evidence>
<dbReference type="FunCoup" id="H2XM38">
    <property type="interactions" value="59"/>
</dbReference>
<dbReference type="InterPro" id="IPR034585">
    <property type="entry name" value="PAP-1"/>
</dbReference>
<reference evidence="2" key="2">
    <citation type="journal article" date="2008" name="Genome Biol.">
        <title>Improved genome assembly and evidence-based global gene model set for the chordate Ciona intestinalis: new insight into intron and operon populations.</title>
        <authorList>
            <person name="Satou Y."/>
            <person name="Mineta K."/>
            <person name="Ogasawara M."/>
            <person name="Sasakura Y."/>
            <person name="Shoguchi E."/>
            <person name="Ueno K."/>
            <person name="Yamada L."/>
            <person name="Matsumoto J."/>
            <person name="Wasserscheid J."/>
            <person name="Dewar K."/>
            <person name="Wiley G.B."/>
            <person name="Macmil S.L."/>
            <person name="Roe B.A."/>
            <person name="Zeller R.W."/>
            <person name="Hastings K.E."/>
            <person name="Lemaire P."/>
            <person name="Lindquist E."/>
            <person name="Endo T."/>
            <person name="Hotta K."/>
            <person name="Inaba K."/>
        </authorList>
    </citation>
    <scope>NUCLEOTIDE SEQUENCE [LARGE SCALE GENOMIC DNA]</scope>
    <source>
        <strain evidence="2">wild type</strain>
    </source>
</reference>
<sequence>INRMKHFETFYEQAPPGMVKEREEAPEECIPDTDGNREAREFLANAPKKGLWMPLGKEVKVMQCWRCKNYGHRTGDRECPLFQSGNAEIEKFRAAHEDPMHGMLDNKAKAEQENKLRFLQQMLEGSTSDEDSSSKEESPKRKKKKTKKKKENKKKKKKDKEKISSNKHKRNADKSSSDDE</sequence>
<dbReference type="OMA" id="YEKDMRI"/>
<dbReference type="GeneTree" id="ENSGT00940000162490"/>
<reference evidence="2" key="3">
    <citation type="submission" date="2025-08" db="UniProtKB">
        <authorList>
            <consortium name="Ensembl"/>
        </authorList>
    </citation>
    <scope>IDENTIFICATION</scope>
</reference>
<proteinExistence type="predicted"/>
<evidence type="ECO:0000313" key="3">
    <source>
        <dbReference type="Proteomes" id="UP000008144"/>
    </source>
</evidence>
<reference evidence="3" key="1">
    <citation type="journal article" date="2002" name="Science">
        <title>The draft genome of Ciona intestinalis: insights into chordate and vertebrate origins.</title>
        <authorList>
            <person name="Dehal P."/>
            <person name="Satou Y."/>
            <person name="Campbell R.K."/>
            <person name="Chapman J."/>
            <person name="Degnan B."/>
            <person name="De Tomaso A."/>
            <person name="Davidson B."/>
            <person name="Di Gregorio A."/>
            <person name="Gelpke M."/>
            <person name="Goodstein D.M."/>
            <person name="Harafuji N."/>
            <person name="Hastings K.E."/>
            <person name="Ho I."/>
            <person name="Hotta K."/>
            <person name="Huang W."/>
            <person name="Kawashima T."/>
            <person name="Lemaire P."/>
            <person name="Martinez D."/>
            <person name="Meinertzhagen I.A."/>
            <person name="Necula S."/>
            <person name="Nonaka M."/>
            <person name="Putnam N."/>
            <person name="Rash S."/>
            <person name="Saiga H."/>
            <person name="Satake M."/>
            <person name="Terry A."/>
            <person name="Yamada L."/>
            <person name="Wang H.G."/>
            <person name="Awazu S."/>
            <person name="Azumi K."/>
            <person name="Boore J."/>
            <person name="Branno M."/>
            <person name="Chin-Bow S."/>
            <person name="DeSantis R."/>
            <person name="Doyle S."/>
            <person name="Francino P."/>
            <person name="Keys D.N."/>
            <person name="Haga S."/>
            <person name="Hayashi H."/>
            <person name="Hino K."/>
            <person name="Imai K.S."/>
            <person name="Inaba K."/>
            <person name="Kano S."/>
            <person name="Kobayashi K."/>
            <person name="Kobayashi M."/>
            <person name="Lee B.I."/>
            <person name="Makabe K.W."/>
            <person name="Manohar C."/>
            <person name="Matassi G."/>
            <person name="Medina M."/>
            <person name="Mochizuki Y."/>
            <person name="Mount S."/>
            <person name="Morishita T."/>
            <person name="Miura S."/>
            <person name="Nakayama A."/>
            <person name="Nishizaka S."/>
            <person name="Nomoto H."/>
            <person name="Ohta F."/>
            <person name="Oishi K."/>
            <person name="Rigoutsos I."/>
            <person name="Sano M."/>
            <person name="Sasaki A."/>
            <person name="Sasakura Y."/>
            <person name="Shoguchi E."/>
            <person name="Shin-i T."/>
            <person name="Spagnuolo A."/>
            <person name="Stainier D."/>
            <person name="Suzuki M.M."/>
            <person name="Tassy O."/>
            <person name="Takatori N."/>
            <person name="Tokuoka M."/>
            <person name="Yagi K."/>
            <person name="Yoshizaki F."/>
            <person name="Wada S."/>
            <person name="Zhang C."/>
            <person name="Hyatt P.D."/>
            <person name="Larimer F."/>
            <person name="Detter C."/>
            <person name="Doggett N."/>
            <person name="Glavina T."/>
            <person name="Hawkins T."/>
            <person name="Richardson P."/>
            <person name="Lucas S."/>
            <person name="Kohara Y."/>
            <person name="Levine M."/>
            <person name="Satoh N."/>
            <person name="Rokhsar D.S."/>
        </authorList>
    </citation>
    <scope>NUCLEOTIDE SEQUENCE [LARGE SCALE GENOMIC DNA]</scope>
</reference>
<dbReference type="Ensembl" id="ENSCINT00000032347.1">
    <property type="protein sequence ID" value="ENSCINP00000030720.1"/>
    <property type="gene ID" value="ENSCING00000020178.1"/>
</dbReference>
<dbReference type="EMBL" id="EAAA01001396">
    <property type="status" value="NOT_ANNOTATED_CDS"/>
    <property type="molecule type" value="Genomic_DNA"/>
</dbReference>
<dbReference type="Proteomes" id="UP000008144">
    <property type="component" value="Chromosome 2"/>
</dbReference>
<dbReference type="PANTHER" id="PTHR35252:SF1">
    <property type="entry name" value="RETINITIS PIGMENTOSA 9 PROTEIN"/>
    <property type="match status" value="1"/>
</dbReference>
<keyword evidence="3" id="KW-1185">Reference proteome</keyword>
<dbReference type="STRING" id="7719.ENSCINP00000030720"/>
<dbReference type="PANTHER" id="PTHR35252">
    <property type="entry name" value="RETINITIS PIGMENTOSA 9 PROTEIN"/>
    <property type="match status" value="1"/>
</dbReference>
<dbReference type="InParanoid" id="H2XM38"/>
<feature type="region of interest" description="Disordered" evidence="1">
    <location>
        <begin position="119"/>
        <end position="180"/>
    </location>
</feature>
<evidence type="ECO:0008006" key="4">
    <source>
        <dbReference type="Google" id="ProtNLM"/>
    </source>
</evidence>
<dbReference type="AlphaFoldDB" id="H2XM38"/>
<name>H2XM38_CIOIN</name>
<protein>
    <recommendedName>
        <fullName evidence="4">Zinc knuckle domain-containing protein</fullName>
    </recommendedName>
</protein>
<evidence type="ECO:0000313" key="2">
    <source>
        <dbReference type="Ensembl" id="ENSCINP00000030720.1"/>
    </source>
</evidence>